<proteinExistence type="predicted"/>
<dbReference type="InterPro" id="IPR000504">
    <property type="entry name" value="RRM_dom"/>
</dbReference>
<dbReference type="SUPFAM" id="SSF54928">
    <property type="entry name" value="RNA-binding domain, RBD"/>
    <property type="match status" value="2"/>
</dbReference>
<organism evidence="5 6">
    <name type="scientific">Rubroshorea leprosula</name>
    <dbReference type="NCBI Taxonomy" id="152421"/>
    <lineage>
        <taxon>Eukaryota</taxon>
        <taxon>Viridiplantae</taxon>
        <taxon>Streptophyta</taxon>
        <taxon>Embryophyta</taxon>
        <taxon>Tracheophyta</taxon>
        <taxon>Spermatophyta</taxon>
        <taxon>Magnoliopsida</taxon>
        <taxon>eudicotyledons</taxon>
        <taxon>Gunneridae</taxon>
        <taxon>Pentapetalae</taxon>
        <taxon>rosids</taxon>
        <taxon>malvids</taxon>
        <taxon>Malvales</taxon>
        <taxon>Dipterocarpaceae</taxon>
        <taxon>Rubroshorea</taxon>
    </lineage>
</organism>
<comment type="caution">
    <text evidence="5">The sequence shown here is derived from an EMBL/GenBank/DDBJ whole genome shotgun (WGS) entry which is preliminary data.</text>
</comment>
<feature type="region of interest" description="Disordered" evidence="3">
    <location>
        <begin position="261"/>
        <end position="285"/>
    </location>
</feature>
<dbReference type="AlphaFoldDB" id="A0AAV5ID29"/>
<protein>
    <recommendedName>
        <fullName evidence="4">RRM domain-containing protein</fullName>
    </recommendedName>
</protein>
<dbReference type="GO" id="GO:0003729">
    <property type="term" value="F:mRNA binding"/>
    <property type="evidence" value="ECO:0007669"/>
    <property type="project" value="TreeGrafter"/>
</dbReference>
<evidence type="ECO:0000256" key="3">
    <source>
        <dbReference type="SAM" id="MobiDB-lite"/>
    </source>
</evidence>
<keyword evidence="1 2" id="KW-0694">RNA-binding</keyword>
<dbReference type="EMBL" id="BPVZ01000009">
    <property type="protein sequence ID" value="GKU95762.1"/>
    <property type="molecule type" value="Genomic_DNA"/>
</dbReference>
<dbReference type="PANTHER" id="PTHR48025:SF6">
    <property type="entry name" value="RRM DOMAIN-CONTAINING PROTEIN"/>
    <property type="match status" value="1"/>
</dbReference>
<name>A0AAV5ID29_9ROSI</name>
<reference evidence="5 6" key="1">
    <citation type="journal article" date="2021" name="Commun. Biol.">
        <title>The genome of Shorea leprosula (Dipterocarpaceae) highlights the ecological relevance of drought in aseasonal tropical rainforests.</title>
        <authorList>
            <person name="Ng K.K.S."/>
            <person name="Kobayashi M.J."/>
            <person name="Fawcett J.A."/>
            <person name="Hatakeyama M."/>
            <person name="Paape T."/>
            <person name="Ng C.H."/>
            <person name="Ang C.C."/>
            <person name="Tnah L.H."/>
            <person name="Lee C.T."/>
            <person name="Nishiyama T."/>
            <person name="Sese J."/>
            <person name="O'Brien M.J."/>
            <person name="Copetti D."/>
            <person name="Mohd Noor M.I."/>
            <person name="Ong R.C."/>
            <person name="Putra M."/>
            <person name="Sireger I.Z."/>
            <person name="Indrioko S."/>
            <person name="Kosugi Y."/>
            <person name="Izuno A."/>
            <person name="Isagi Y."/>
            <person name="Lee S.L."/>
            <person name="Shimizu K.K."/>
        </authorList>
    </citation>
    <scope>NUCLEOTIDE SEQUENCE [LARGE SCALE GENOMIC DNA]</scope>
    <source>
        <strain evidence="5">214</strain>
    </source>
</reference>
<dbReference type="Proteomes" id="UP001054252">
    <property type="component" value="Unassembled WGS sequence"/>
</dbReference>
<dbReference type="Pfam" id="PF00076">
    <property type="entry name" value="RRM_1"/>
    <property type="match status" value="2"/>
</dbReference>
<accession>A0AAV5ID29</accession>
<dbReference type="Gene3D" id="3.30.70.330">
    <property type="match status" value="2"/>
</dbReference>
<dbReference type="PROSITE" id="PS50102">
    <property type="entry name" value="RRM"/>
    <property type="match status" value="2"/>
</dbReference>
<dbReference type="SMART" id="SM00360">
    <property type="entry name" value="RRM"/>
    <property type="match status" value="2"/>
</dbReference>
<dbReference type="CDD" id="cd00590">
    <property type="entry name" value="RRM_SF"/>
    <property type="match status" value="1"/>
</dbReference>
<dbReference type="PANTHER" id="PTHR48025">
    <property type="entry name" value="OS02G0815200 PROTEIN"/>
    <property type="match status" value="1"/>
</dbReference>
<dbReference type="InterPro" id="IPR012677">
    <property type="entry name" value="Nucleotide-bd_a/b_plait_sf"/>
</dbReference>
<gene>
    <name evidence="5" type="ORF">SLEP1_g9083</name>
</gene>
<dbReference type="InterPro" id="IPR050502">
    <property type="entry name" value="Euk_RNA-bind_prot"/>
</dbReference>
<feature type="compositionally biased region" description="Basic and acidic residues" evidence="3">
    <location>
        <begin position="261"/>
        <end position="274"/>
    </location>
</feature>
<feature type="domain" description="RRM" evidence="4">
    <location>
        <begin position="183"/>
        <end position="262"/>
    </location>
</feature>
<sequence length="285" mass="31122">MVAIETVAISIFSHHRCSSSETRSCRKPPSSSVKFYKPNSISALIHNFPALSLNCAARKLGFLLCSTAQEVAAETEPEKTQIPNVKRKVFVLNLPWSFSVADIKSMFGQCGTVTDVEIIKQKNGKSRGFAFITMASGEEAQAVIDKFDSQDVSGRIIKVEFAKRLRKPSPQPPSGVRPGEAIHKLYVSNLAWKARSSHLREFFSANFSPVSARVVFEASGRGKAAGYGFVSFATKEEAEAAISALDGKELMGRPIHLKFSETKDGESGVSKEEKEDISDIQSEAL</sequence>
<dbReference type="InterPro" id="IPR035979">
    <property type="entry name" value="RBD_domain_sf"/>
</dbReference>
<evidence type="ECO:0000313" key="5">
    <source>
        <dbReference type="EMBL" id="GKU95762.1"/>
    </source>
</evidence>
<evidence type="ECO:0000259" key="4">
    <source>
        <dbReference type="PROSITE" id="PS50102"/>
    </source>
</evidence>
<evidence type="ECO:0000313" key="6">
    <source>
        <dbReference type="Proteomes" id="UP001054252"/>
    </source>
</evidence>
<evidence type="ECO:0000256" key="2">
    <source>
        <dbReference type="PROSITE-ProRule" id="PRU00176"/>
    </source>
</evidence>
<dbReference type="GO" id="GO:1901259">
    <property type="term" value="P:chloroplast rRNA processing"/>
    <property type="evidence" value="ECO:0007669"/>
    <property type="project" value="TreeGrafter"/>
</dbReference>
<evidence type="ECO:0000256" key="1">
    <source>
        <dbReference type="ARBA" id="ARBA00022884"/>
    </source>
</evidence>
<dbReference type="GO" id="GO:0009535">
    <property type="term" value="C:chloroplast thylakoid membrane"/>
    <property type="evidence" value="ECO:0007669"/>
    <property type="project" value="TreeGrafter"/>
</dbReference>
<feature type="domain" description="RRM" evidence="4">
    <location>
        <begin position="87"/>
        <end position="164"/>
    </location>
</feature>
<keyword evidence="6" id="KW-1185">Reference proteome</keyword>